<feature type="transmembrane region" description="Helical" evidence="6">
    <location>
        <begin position="296"/>
        <end position="313"/>
    </location>
</feature>
<evidence type="ECO:0000259" key="7">
    <source>
        <dbReference type="Pfam" id="PF03772"/>
    </source>
</evidence>
<dbReference type="STRING" id="1683.Bang102_006185"/>
<name>C4FEZ2_9BIFI</name>
<accession>C4FEZ2</accession>
<dbReference type="Pfam" id="PF03772">
    <property type="entry name" value="Competence"/>
    <property type="match status" value="1"/>
</dbReference>
<dbReference type="Proteomes" id="UP000006408">
    <property type="component" value="Unassembled WGS sequence"/>
</dbReference>
<feature type="transmembrane region" description="Helical" evidence="6">
    <location>
        <begin position="342"/>
        <end position="359"/>
    </location>
</feature>
<comment type="subcellular location">
    <subcellularLocation>
        <location evidence="1">Cell membrane</location>
        <topology evidence="1">Multi-pass membrane protein</topology>
    </subcellularLocation>
</comment>
<protein>
    <submittedName>
        <fullName evidence="8">ComEC/Rec2-like protein</fullName>
    </submittedName>
</protein>
<keyword evidence="4 6" id="KW-1133">Transmembrane helix</keyword>
<dbReference type="InterPro" id="IPR004477">
    <property type="entry name" value="ComEC_N"/>
</dbReference>
<keyword evidence="9" id="KW-1185">Reference proteome</keyword>
<feature type="domain" description="ComEC/Rec2-related protein" evidence="7">
    <location>
        <begin position="255"/>
        <end position="503"/>
    </location>
</feature>
<dbReference type="InterPro" id="IPR052159">
    <property type="entry name" value="Competence_DNA_uptake"/>
</dbReference>
<dbReference type="RefSeq" id="WP_003826382.1">
    <property type="nucleotide sequence ID" value="NZ_GG663535.1"/>
</dbReference>
<dbReference type="AlphaFoldDB" id="C4FEZ2"/>
<feature type="transmembrane region" description="Helical" evidence="6">
    <location>
        <begin position="419"/>
        <end position="442"/>
    </location>
</feature>
<dbReference type="PANTHER" id="PTHR30619:SF7">
    <property type="entry name" value="BETA-LACTAMASE DOMAIN PROTEIN"/>
    <property type="match status" value="1"/>
</dbReference>
<evidence type="ECO:0000256" key="5">
    <source>
        <dbReference type="ARBA" id="ARBA00023136"/>
    </source>
</evidence>
<feature type="transmembrane region" description="Helical" evidence="6">
    <location>
        <begin position="31"/>
        <end position="50"/>
    </location>
</feature>
<sequence>MLTAHLLFGALFQGVGPKAWSDVETSTNEARWSVIAAVVICGFVLGRKTVLHRAALRRHAVVARIMAMVVIAAVAVGMSSMWAYLLVQWHDPAMVGARMGQSEVVATGRIVEPLKSSSLRDADCQAEVDLSSVRAQGVESRSSARVRVFADKHACGMLSRGAAYSMRGVLSEAEYGATALWLRLGSWQDIVRIRKPPVYERIRAHMQERFFIAASRLSDQGKVLVPGLTMGTLGQDHVSSNGQWVDGLVDEAYATRMEDSFRDAGIMHLMAVSGGHFTLIAMLVRRMCARLLLPRCATACCIALGYGLLASMMAPGDSVSRALIMGWLAAAAMMVGRRPQALSALCCTAIGILLLKPSMATSYGFALSCAAVLGIVTLARPMTTALAAIMPKPVAAALAMTIAAQLATLPIQVLMEPQIPLLSCVANLLVTPVVSYSTLLGLAALACAWINVDMAFAFACLASAGTRVMEVVARSLADAPCSVLPWKDGIAGALLVLAVELTAGYAVARLTKRANRPCEREGSDAERFTRNPARRMGIWIEDTVRMLGDGRQLAWKETIAQRRATGRNPCGTPVVQKLSWASPSHGIGAEHDEGINRGGCAAHFLRRRRTRRSRR</sequence>
<evidence type="ECO:0000256" key="1">
    <source>
        <dbReference type="ARBA" id="ARBA00004651"/>
    </source>
</evidence>
<evidence type="ECO:0000313" key="9">
    <source>
        <dbReference type="Proteomes" id="UP000006408"/>
    </source>
</evidence>
<feature type="transmembrane region" description="Helical" evidence="6">
    <location>
        <begin position="62"/>
        <end position="85"/>
    </location>
</feature>
<evidence type="ECO:0000256" key="4">
    <source>
        <dbReference type="ARBA" id="ARBA00022989"/>
    </source>
</evidence>
<feature type="transmembrane region" description="Helical" evidence="6">
    <location>
        <begin position="489"/>
        <end position="508"/>
    </location>
</feature>
<dbReference type="PANTHER" id="PTHR30619">
    <property type="entry name" value="DNA INTERNALIZATION/COMPETENCE PROTEIN COMEC/REC2"/>
    <property type="match status" value="1"/>
</dbReference>
<comment type="caution">
    <text evidence="8">The sequence shown here is derived from an EMBL/GenBank/DDBJ whole genome shotgun (WGS) entry which is preliminary data.</text>
</comment>
<organism evidence="8 9">
    <name type="scientific">Bifidobacterium angulatum DSM 20098 = JCM 7096</name>
    <dbReference type="NCBI Taxonomy" id="518635"/>
    <lineage>
        <taxon>Bacteria</taxon>
        <taxon>Bacillati</taxon>
        <taxon>Actinomycetota</taxon>
        <taxon>Actinomycetes</taxon>
        <taxon>Bifidobacteriales</taxon>
        <taxon>Bifidobacteriaceae</taxon>
        <taxon>Bifidobacterium</taxon>
    </lineage>
</organism>
<feature type="transmembrane region" description="Helical" evidence="6">
    <location>
        <begin position="365"/>
        <end position="382"/>
    </location>
</feature>
<evidence type="ECO:0000256" key="3">
    <source>
        <dbReference type="ARBA" id="ARBA00022692"/>
    </source>
</evidence>
<dbReference type="eggNOG" id="COG0658">
    <property type="taxonomic scope" value="Bacteria"/>
</dbReference>
<feature type="transmembrane region" description="Helical" evidence="6">
    <location>
        <begin position="265"/>
        <end position="284"/>
    </location>
</feature>
<evidence type="ECO:0000256" key="2">
    <source>
        <dbReference type="ARBA" id="ARBA00022475"/>
    </source>
</evidence>
<keyword evidence="2" id="KW-1003">Cell membrane</keyword>
<dbReference type="GO" id="GO:0005886">
    <property type="term" value="C:plasma membrane"/>
    <property type="evidence" value="ECO:0007669"/>
    <property type="project" value="UniProtKB-SubCell"/>
</dbReference>
<gene>
    <name evidence="8" type="ORF">BIFANG_02888</name>
</gene>
<dbReference type="HOGENOM" id="CLU_027482_0_0_11"/>
<evidence type="ECO:0000313" key="8">
    <source>
        <dbReference type="EMBL" id="EEP21523.1"/>
    </source>
</evidence>
<proteinExistence type="predicted"/>
<keyword evidence="3 6" id="KW-0812">Transmembrane</keyword>
<dbReference type="NCBIfam" id="TIGR00360">
    <property type="entry name" value="ComEC_N-term"/>
    <property type="match status" value="1"/>
</dbReference>
<dbReference type="EMBL" id="ABYS02000004">
    <property type="protein sequence ID" value="EEP21523.1"/>
    <property type="molecule type" value="Genomic_DNA"/>
</dbReference>
<reference evidence="8" key="1">
    <citation type="submission" date="2009-04" db="EMBL/GenBank/DDBJ databases">
        <authorList>
            <person name="Weinstock G."/>
            <person name="Sodergren E."/>
            <person name="Clifton S."/>
            <person name="Fulton L."/>
            <person name="Fulton B."/>
            <person name="Courtney L."/>
            <person name="Fronick C."/>
            <person name="Harrison M."/>
            <person name="Strong C."/>
            <person name="Farmer C."/>
            <person name="Delahaunty K."/>
            <person name="Markovic C."/>
            <person name="Hall O."/>
            <person name="Minx P."/>
            <person name="Tomlinson C."/>
            <person name="Mitreva M."/>
            <person name="Nelson J."/>
            <person name="Hou S."/>
            <person name="Wollam A."/>
            <person name="Pepin K.H."/>
            <person name="Johnson M."/>
            <person name="Bhonagiri V."/>
            <person name="Nash W.E."/>
            <person name="Warren W."/>
            <person name="Chinwalla A."/>
            <person name="Mardis E.R."/>
            <person name="Wilson R.K."/>
        </authorList>
    </citation>
    <scope>NUCLEOTIDE SEQUENCE [LARGE SCALE GENOMIC DNA]</scope>
    <source>
        <strain evidence="8">DSM 20098</strain>
    </source>
</reference>
<keyword evidence="5 6" id="KW-0472">Membrane</keyword>
<feature type="transmembrane region" description="Helical" evidence="6">
    <location>
        <begin position="394"/>
        <end position="413"/>
    </location>
</feature>
<evidence type="ECO:0000256" key="6">
    <source>
        <dbReference type="SAM" id="Phobius"/>
    </source>
</evidence>
<dbReference type="PATRIC" id="fig|518635.7.peg.823"/>